<gene>
    <name evidence="1" type="ORF">ASPBRDRAFT_54935</name>
</gene>
<dbReference type="RefSeq" id="XP_067478888.1">
    <property type="nucleotide sequence ID" value="XM_067627318.1"/>
</dbReference>
<dbReference type="AlphaFoldDB" id="A0A1L9UJ54"/>
<dbReference type="Proteomes" id="UP000184499">
    <property type="component" value="Unassembled WGS sequence"/>
</dbReference>
<protein>
    <submittedName>
        <fullName evidence="1">Uncharacterized protein</fullName>
    </submittedName>
</protein>
<dbReference type="OrthoDB" id="10460753at2759"/>
<keyword evidence="2" id="KW-1185">Reference proteome</keyword>
<dbReference type="OMA" id="RSAIMSH"/>
<name>A0A1L9UJ54_ASPBC</name>
<accession>A0A1L9UJ54</accession>
<sequence length="135" mass="15618">MLIPTVSPFLPNIRDSRRERVCDFQNIQCVRLDQARHTVPHDRSAIMSHPVRNNDRRGAVCVWMESSGELENFIVQDQHRRFFRPLSVFSIVLGLHWNRLRGTFVLHNTHALDSVQLSSSSGYMNDGNDLRSYAV</sequence>
<proteinExistence type="predicted"/>
<reference evidence="2" key="1">
    <citation type="journal article" date="2017" name="Genome Biol.">
        <title>Comparative genomics reveals high biological diversity and specific adaptations in the industrially and medically important fungal genus Aspergillus.</title>
        <authorList>
            <person name="de Vries R.P."/>
            <person name="Riley R."/>
            <person name="Wiebenga A."/>
            <person name="Aguilar-Osorio G."/>
            <person name="Amillis S."/>
            <person name="Uchima C.A."/>
            <person name="Anderluh G."/>
            <person name="Asadollahi M."/>
            <person name="Askin M."/>
            <person name="Barry K."/>
            <person name="Battaglia E."/>
            <person name="Bayram O."/>
            <person name="Benocci T."/>
            <person name="Braus-Stromeyer S.A."/>
            <person name="Caldana C."/>
            <person name="Canovas D."/>
            <person name="Cerqueira G.C."/>
            <person name="Chen F."/>
            <person name="Chen W."/>
            <person name="Choi C."/>
            <person name="Clum A."/>
            <person name="Dos Santos R.A."/>
            <person name="Damasio A.R."/>
            <person name="Diallinas G."/>
            <person name="Emri T."/>
            <person name="Fekete E."/>
            <person name="Flipphi M."/>
            <person name="Freyberg S."/>
            <person name="Gallo A."/>
            <person name="Gournas C."/>
            <person name="Habgood R."/>
            <person name="Hainaut M."/>
            <person name="Harispe M.L."/>
            <person name="Henrissat B."/>
            <person name="Hilden K.S."/>
            <person name="Hope R."/>
            <person name="Hossain A."/>
            <person name="Karabika E."/>
            <person name="Karaffa L."/>
            <person name="Karanyi Z."/>
            <person name="Krasevec N."/>
            <person name="Kuo A."/>
            <person name="Kusch H."/>
            <person name="LaButti K."/>
            <person name="Lagendijk E.L."/>
            <person name="Lapidus A."/>
            <person name="Levasseur A."/>
            <person name="Lindquist E."/>
            <person name="Lipzen A."/>
            <person name="Logrieco A.F."/>
            <person name="MacCabe A."/>
            <person name="Maekelae M.R."/>
            <person name="Malavazi I."/>
            <person name="Melin P."/>
            <person name="Meyer V."/>
            <person name="Mielnichuk N."/>
            <person name="Miskei M."/>
            <person name="Molnar A.P."/>
            <person name="Mule G."/>
            <person name="Ngan C.Y."/>
            <person name="Orejas M."/>
            <person name="Orosz E."/>
            <person name="Ouedraogo J.P."/>
            <person name="Overkamp K.M."/>
            <person name="Park H.-S."/>
            <person name="Perrone G."/>
            <person name="Piumi F."/>
            <person name="Punt P.J."/>
            <person name="Ram A.F."/>
            <person name="Ramon A."/>
            <person name="Rauscher S."/>
            <person name="Record E."/>
            <person name="Riano-Pachon D.M."/>
            <person name="Robert V."/>
            <person name="Roehrig J."/>
            <person name="Ruller R."/>
            <person name="Salamov A."/>
            <person name="Salih N.S."/>
            <person name="Samson R.A."/>
            <person name="Sandor E."/>
            <person name="Sanguinetti M."/>
            <person name="Schuetze T."/>
            <person name="Sepcic K."/>
            <person name="Shelest E."/>
            <person name="Sherlock G."/>
            <person name="Sophianopoulou V."/>
            <person name="Squina F.M."/>
            <person name="Sun H."/>
            <person name="Susca A."/>
            <person name="Todd R.B."/>
            <person name="Tsang A."/>
            <person name="Unkles S.E."/>
            <person name="van de Wiele N."/>
            <person name="van Rossen-Uffink D."/>
            <person name="Oliveira J.V."/>
            <person name="Vesth T.C."/>
            <person name="Visser J."/>
            <person name="Yu J.-H."/>
            <person name="Zhou M."/>
            <person name="Andersen M.R."/>
            <person name="Archer D.B."/>
            <person name="Baker S.E."/>
            <person name="Benoit I."/>
            <person name="Brakhage A.A."/>
            <person name="Braus G.H."/>
            <person name="Fischer R."/>
            <person name="Frisvad J.C."/>
            <person name="Goldman G.H."/>
            <person name="Houbraken J."/>
            <person name="Oakley B."/>
            <person name="Pocsi I."/>
            <person name="Scazzocchio C."/>
            <person name="Seiboth B."/>
            <person name="vanKuyk P.A."/>
            <person name="Wortman J."/>
            <person name="Dyer P.S."/>
            <person name="Grigoriev I.V."/>
        </authorList>
    </citation>
    <scope>NUCLEOTIDE SEQUENCE [LARGE SCALE GENOMIC DNA]</scope>
    <source>
        <strain evidence="2">CBS 101740 / IMI 381727 / IBT 21946</strain>
    </source>
</reference>
<evidence type="ECO:0000313" key="2">
    <source>
        <dbReference type="Proteomes" id="UP000184499"/>
    </source>
</evidence>
<organism evidence="1 2">
    <name type="scientific">Aspergillus brasiliensis (strain CBS 101740 / IMI 381727 / IBT 21946)</name>
    <dbReference type="NCBI Taxonomy" id="767769"/>
    <lineage>
        <taxon>Eukaryota</taxon>
        <taxon>Fungi</taxon>
        <taxon>Dikarya</taxon>
        <taxon>Ascomycota</taxon>
        <taxon>Pezizomycotina</taxon>
        <taxon>Eurotiomycetes</taxon>
        <taxon>Eurotiomycetidae</taxon>
        <taxon>Eurotiales</taxon>
        <taxon>Aspergillaceae</taxon>
        <taxon>Aspergillus</taxon>
        <taxon>Aspergillus subgen. Circumdati</taxon>
    </lineage>
</organism>
<dbReference type="EMBL" id="KV878684">
    <property type="protein sequence ID" value="OJJ71640.1"/>
    <property type="molecule type" value="Genomic_DNA"/>
</dbReference>
<dbReference type="VEuPathDB" id="FungiDB:ASPBRDRAFT_54935"/>
<evidence type="ECO:0000313" key="1">
    <source>
        <dbReference type="EMBL" id="OJJ71640.1"/>
    </source>
</evidence>
<dbReference type="GeneID" id="93579806"/>